<dbReference type="GO" id="GO:0008374">
    <property type="term" value="F:O-acyltransferase activity"/>
    <property type="evidence" value="ECO:0007669"/>
    <property type="project" value="InterPro"/>
</dbReference>
<dbReference type="PANTHER" id="PTHR31650:SF34">
    <property type="entry name" value="O-ACYLTRANSFERASE WSD1-LIKE ISOFORM X1"/>
    <property type="match status" value="1"/>
</dbReference>
<dbReference type="GO" id="GO:0005886">
    <property type="term" value="C:plasma membrane"/>
    <property type="evidence" value="ECO:0007669"/>
    <property type="project" value="TreeGrafter"/>
</dbReference>
<dbReference type="RefSeq" id="XP_029118901.1">
    <property type="nucleotide sequence ID" value="XM_029263068.1"/>
</dbReference>
<name>A0A8N4I793_ELAGV</name>
<accession>A0A8N4I793</accession>
<organism evidence="2 3">
    <name type="scientific">Elaeis guineensis var. tenera</name>
    <name type="common">Oil palm</name>
    <dbReference type="NCBI Taxonomy" id="51953"/>
    <lineage>
        <taxon>Eukaryota</taxon>
        <taxon>Viridiplantae</taxon>
        <taxon>Streptophyta</taxon>
        <taxon>Embryophyta</taxon>
        <taxon>Tracheophyta</taxon>
        <taxon>Spermatophyta</taxon>
        <taxon>Magnoliopsida</taxon>
        <taxon>Liliopsida</taxon>
        <taxon>Arecaceae</taxon>
        <taxon>Arecoideae</taxon>
        <taxon>Cocoseae</taxon>
        <taxon>Elaeidinae</taxon>
        <taxon>Elaeis</taxon>
    </lineage>
</organism>
<evidence type="ECO:0000313" key="2">
    <source>
        <dbReference type="Proteomes" id="UP000504607"/>
    </source>
</evidence>
<dbReference type="InterPro" id="IPR009721">
    <property type="entry name" value="O-acyltransferase_WSD1_C"/>
</dbReference>
<protein>
    <submittedName>
        <fullName evidence="3">Uncharacterized protein LOC105041465</fullName>
    </submittedName>
</protein>
<sequence>MLLEYPREKGTMLVVEGEGERRAYNEPVSPTGQYFNSSVLSICILAVFESDIPIDDSPTMSTLENLFLPVNPRFSSIMVPSLLSTRLDTYAVDYVLSDSRAVLINLFQVVYRRPVNLATIQSQAAALYIHTTLRKTTMTISNLTGPIEQMIIAGHPVRSFHFMVVGVPQSLTISVISYAGKLKVAMGGERGFIDSELLILNLKKSFERIFEAAMGKRT</sequence>
<reference evidence="3" key="1">
    <citation type="submission" date="2025-08" db="UniProtKB">
        <authorList>
            <consortium name="RefSeq"/>
        </authorList>
    </citation>
    <scope>IDENTIFICATION</scope>
</reference>
<dbReference type="Pfam" id="PF06974">
    <property type="entry name" value="WS_DGAT_C"/>
    <property type="match status" value="1"/>
</dbReference>
<dbReference type="InterPro" id="IPR045034">
    <property type="entry name" value="O-acyltransferase_WSD1-like"/>
</dbReference>
<keyword evidence="2" id="KW-1185">Reference proteome</keyword>
<feature type="domain" description="O-acyltransferase WSD1 C-terminal" evidence="1">
    <location>
        <begin position="118"/>
        <end position="209"/>
    </location>
</feature>
<evidence type="ECO:0000259" key="1">
    <source>
        <dbReference type="Pfam" id="PF06974"/>
    </source>
</evidence>
<dbReference type="GO" id="GO:0019432">
    <property type="term" value="P:triglyceride biosynthetic process"/>
    <property type="evidence" value="ECO:0007669"/>
    <property type="project" value="TreeGrafter"/>
</dbReference>
<dbReference type="Proteomes" id="UP000504607">
    <property type="component" value="Chromosome 3"/>
</dbReference>
<dbReference type="PANTHER" id="PTHR31650">
    <property type="entry name" value="O-ACYLTRANSFERASE (WSD1-LIKE) FAMILY PROTEIN"/>
    <property type="match status" value="1"/>
</dbReference>
<evidence type="ECO:0000313" key="3">
    <source>
        <dbReference type="RefSeq" id="XP_029118901.1"/>
    </source>
</evidence>
<gene>
    <name evidence="3" type="primary">LOC105041465</name>
</gene>
<dbReference type="OrthoDB" id="619536at2759"/>
<proteinExistence type="predicted"/>
<dbReference type="AlphaFoldDB" id="A0A8N4I793"/>